<dbReference type="Proteomes" id="UP000290759">
    <property type="component" value="Unassembled WGS sequence"/>
</dbReference>
<evidence type="ECO:0000313" key="2">
    <source>
        <dbReference type="EMBL" id="RYC32271.1"/>
    </source>
</evidence>
<protein>
    <submittedName>
        <fullName evidence="2">Uncharacterized protein</fullName>
    </submittedName>
</protein>
<comment type="caution">
    <text evidence="2">The sequence shown here is derived from an EMBL/GenBank/DDBJ whole genome shotgun (WGS) entry which is preliminary data.</text>
</comment>
<feature type="signal peptide" evidence="1">
    <location>
        <begin position="1"/>
        <end position="26"/>
    </location>
</feature>
<dbReference type="InterPro" id="IPR029045">
    <property type="entry name" value="ClpP/crotonase-like_dom_sf"/>
</dbReference>
<dbReference type="RefSeq" id="WP_129225838.1">
    <property type="nucleotide sequence ID" value="NZ_QYBB01000008.1"/>
</dbReference>
<dbReference type="SUPFAM" id="SSF52096">
    <property type="entry name" value="ClpP/crotonase"/>
    <property type="match status" value="1"/>
</dbReference>
<keyword evidence="1" id="KW-0732">Signal</keyword>
<accession>A0A4Q2UAQ1</accession>
<dbReference type="Gene3D" id="3.90.226.10">
    <property type="entry name" value="2-enoyl-CoA Hydratase, Chain A, domain 1"/>
    <property type="match status" value="1"/>
</dbReference>
<evidence type="ECO:0000313" key="3">
    <source>
        <dbReference type="Proteomes" id="UP000290759"/>
    </source>
</evidence>
<dbReference type="EMBL" id="QYBB01000008">
    <property type="protein sequence ID" value="RYC32271.1"/>
    <property type="molecule type" value="Genomic_DNA"/>
</dbReference>
<reference evidence="2 3" key="1">
    <citation type="submission" date="2018-12" db="EMBL/GenBank/DDBJ databases">
        <authorList>
            <person name="Grouzdev D.S."/>
            <person name="Krutkina M.S."/>
        </authorList>
    </citation>
    <scope>NUCLEOTIDE SEQUENCE [LARGE SCALE GENOMIC DNA]</scope>
    <source>
        <strain evidence="2 3">RmlP026</strain>
    </source>
</reference>
<dbReference type="OrthoDB" id="5936191at2"/>
<keyword evidence="3" id="KW-1185">Reference proteome</keyword>
<evidence type="ECO:0000256" key="1">
    <source>
        <dbReference type="SAM" id="SignalP"/>
    </source>
</evidence>
<feature type="chain" id="PRO_5020245962" evidence="1">
    <location>
        <begin position="27"/>
        <end position="668"/>
    </location>
</feature>
<gene>
    <name evidence="2" type="ORF">D3273_09585</name>
</gene>
<sequence>MPRPSPILPMLSALPVVAGLAGPAAAFTPAEGKMPMTVTLVRSDAPGCGDGCAEWLALTGVIGPGTPALFSAALARLGRKSVPVLVDSPGGAVQAAMAMGRAIRSRGLTVAVAGTALDDCAATDSACAARRRAGERPGFVAGGVAACASACVLILAAGTERSVGDHSYVGVHQMVVHQTLTRVMNYFRIMRRMVNGRPVEVSRTLIETRPISSRQVQKAAPETMYSEVDRYLLGLGIAESIMPLMRSAPPSGIHWMTPAELASTRIATDTTDARTLVGRIADAKPASPEAPGTLALAGAALGDGARMVGIVTWQIAGSAAAPALVGEVDLPAGHLHGTLTIRRDTAPGATTGFTASADFGPAGAIEPGRAWSLEAPRICDARICDMPFAPAPRHDDGPGRRDFGVIPAWGDTLLSALRNRDWITLGLSSDDGRKGWVSLSIKDGARGPVADWERRCCGLALPSAPPPPAVQAAAAPAPAAPAPALPPAPAVAARAAPTVATARAGFSLLRPTSAAARKDGGAALTWTLIAPLDRFGAPGSTALLGELPIPDAGLRVSLEVGPAAGGDVELDVSLVGSPAIFGPTLALAVPPVWTADGHVAALAEKVVPLAYGGGFRTVLSSGAEVPPGADLVLELTDPAGRLDIRLPLDGPLGTLLRLARKARGPATG</sequence>
<reference evidence="2 3" key="2">
    <citation type="submission" date="2019-02" db="EMBL/GenBank/DDBJ databases">
        <title>'Lichenibacterium ramalinii' gen. nov. sp. nov., 'Lichenibacterium minor' gen. nov. sp. nov.</title>
        <authorList>
            <person name="Pankratov T."/>
        </authorList>
    </citation>
    <scope>NUCLEOTIDE SEQUENCE [LARGE SCALE GENOMIC DNA]</scope>
    <source>
        <strain evidence="2 3">RmlP026</strain>
    </source>
</reference>
<dbReference type="AlphaFoldDB" id="A0A4Q2UAQ1"/>
<organism evidence="2 3">
    <name type="scientific">Lichenibacterium minor</name>
    <dbReference type="NCBI Taxonomy" id="2316528"/>
    <lineage>
        <taxon>Bacteria</taxon>
        <taxon>Pseudomonadati</taxon>
        <taxon>Pseudomonadota</taxon>
        <taxon>Alphaproteobacteria</taxon>
        <taxon>Hyphomicrobiales</taxon>
        <taxon>Lichenihabitantaceae</taxon>
        <taxon>Lichenibacterium</taxon>
    </lineage>
</organism>
<proteinExistence type="predicted"/>
<name>A0A4Q2UAQ1_9HYPH</name>